<keyword evidence="5 7" id="KW-1133">Transmembrane helix</keyword>
<keyword evidence="6 7" id="KW-0472">Membrane</keyword>
<evidence type="ECO:0000256" key="2">
    <source>
        <dbReference type="ARBA" id="ARBA00010792"/>
    </source>
</evidence>
<dbReference type="PANTHER" id="PTHR30353:SF15">
    <property type="entry name" value="INNER MEMBRANE PROTEIN YABI"/>
    <property type="match status" value="1"/>
</dbReference>
<evidence type="ECO:0000256" key="7">
    <source>
        <dbReference type="SAM" id="Phobius"/>
    </source>
</evidence>
<dbReference type="SUPFAM" id="SSF48317">
    <property type="entry name" value="Acid phosphatase/Vanadium-dependent haloperoxidase"/>
    <property type="match status" value="1"/>
</dbReference>
<dbReference type="RefSeq" id="WP_066446405.1">
    <property type="nucleotide sequence ID" value="NZ_CP014226.1"/>
</dbReference>
<accession>A0A0X8HCV8</accession>
<evidence type="ECO:0000259" key="8">
    <source>
        <dbReference type="SMART" id="SM00014"/>
    </source>
</evidence>
<dbReference type="GO" id="GO:0005886">
    <property type="term" value="C:plasma membrane"/>
    <property type="evidence" value="ECO:0007669"/>
    <property type="project" value="UniProtKB-SubCell"/>
</dbReference>
<reference evidence="9 10" key="1">
    <citation type="journal article" date="2016" name="Genome Announc.">
        <title>Draft Genome Sequence of 'Halomonas chromatireducens' Strain AGD 8-3, a Haloalkaliphilic Chromate- and Selenite-Reducing Gammaproteobacterium.</title>
        <authorList>
            <person name="Sharko F.S."/>
            <person name="Shapovalova A.A."/>
            <person name="Tsygankova S.V."/>
            <person name="Komova A.V."/>
            <person name="Boulygina E.S."/>
            <person name="Teslyuk A.B."/>
            <person name="Gotovtsev P.M."/>
            <person name="Namsaraev Z.B."/>
            <person name="Khijniak T.V."/>
            <person name="Nedoluzhko A.V."/>
            <person name="Vasilov R.G."/>
        </authorList>
    </citation>
    <scope>NUCLEOTIDE SEQUENCE [LARGE SCALE GENOMIC DNA]</scope>
    <source>
        <strain evidence="9 10">AGD 8-3</strain>
    </source>
</reference>
<reference evidence="9 10" key="2">
    <citation type="submission" date="2016-02" db="EMBL/GenBank/DDBJ databases">
        <authorList>
            <person name="Wen L."/>
            <person name="He K."/>
            <person name="Yang H."/>
        </authorList>
    </citation>
    <scope>NUCLEOTIDE SEQUENCE [LARGE SCALE GENOMIC DNA]</scope>
    <source>
        <strain evidence="9 10">AGD 8-3</strain>
    </source>
</reference>
<keyword evidence="10" id="KW-1185">Reference proteome</keyword>
<dbReference type="Gene3D" id="1.20.144.10">
    <property type="entry name" value="Phosphatidic acid phosphatase type 2/haloperoxidase"/>
    <property type="match status" value="1"/>
</dbReference>
<evidence type="ECO:0000256" key="3">
    <source>
        <dbReference type="ARBA" id="ARBA00022475"/>
    </source>
</evidence>
<feature type="transmembrane region" description="Helical" evidence="7">
    <location>
        <begin position="388"/>
        <end position="409"/>
    </location>
</feature>
<sequence>MSLTETLYLFAPSPGMLLFIIGLIALLESLALVGLLLPGVVLITAAASLAGHQDMGIAAILLAAFIGAVIGDGLSFILGYTQRERVTRLWPFSRHPEWLARGARFFQRYGSLSVFFGRFVGPVRPVIPLIAGMLQMSPRAFVWANLASAALWAPAYVLPGYLLGQTWQQLLGLPPGLGGLLITLTLLVVALGFIFSWLRHQFSRSGRLYRLLASVARRHPVMRRLWLTHSWRSSGEIPLASWLLLIFSLGGLSGLTIAVIRQRGPFDLDLKVHALFDSLAVPVLPAFGQLLARVGDMYGILALVIPWGLWLLARRHLAALLHLAAGLGAIALLNTLGKAIIGRPRPDTPDYLTGSLAYPSAHASSAVVLYGLAAAFLAQGLPRQKRFWAYWVAIALALPMAFSRLVIGVHWLSDLIGGALLGLVVCALVRLSWQNQPRPALTPCPWLALAAASLVLVGARVAWLPPV</sequence>
<organism evidence="9 10">
    <name type="scientific">Halomonas chromatireducens</name>
    <dbReference type="NCBI Taxonomy" id="507626"/>
    <lineage>
        <taxon>Bacteria</taxon>
        <taxon>Pseudomonadati</taxon>
        <taxon>Pseudomonadota</taxon>
        <taxon>Gammaproteobacteria</taxon>
        <taxon>Oceanospirillales</taxon>
        <taxon>Halomonadaceae</taxon>
        <taxon>Halomonas</taxon>
    </lineage>
</organism>
<dbReference type="AlphaFoldDB" id="A0A0X8HCV8"/>
<dbReference type="Pfam" id="PF09335">
    <property type="entry name" value="VTT_dom"/>
    <property type="match status" value="1"/>
</dbReference>
<dbReference type="STRING" id="507626.LOKO_01250"/>
<feature type="transmembrane region" description="Helical" evidence="7">
    <location>
        <begin position="361"/>
        <end position="381"/>
    </location>
</feature>
<dbReference type="InterPro" id="IPR032816">
    <property type="entry name" value="VTT_dom"/>
</dbReference>
<evidence type="ECO:0000256" key="4">
    <source>
        <dbReference type="ARBA" id="ARBA00022692"/>
    </source>
</evidence>
<dbReference type="OrthoDB" id="9780918at2"/>
<feature type="transmembrane region" description="Helical" evidence="7">
    <location>
        <begin position="57"/>
        <end position="80"/>
    </location>
</feature>
<dbReference type="KEGG" id="hco:LOKO_01250"/>
<feature type="transmembrane region" description="Helical" evidence="7">
    <location>
        <begin position="415"/>
        <end position="433"/>
    </location>
</feature>
<dbReference type="EMBL" id="CP014226">
    <property type="protein sequence ID" value="AMD00318.1"/>
    <property type="molecule type" value="Genomic_DNA"/>
</dbReference>
<feature type="transmembrane region" description="Helical" evidence="7">
    <location>
        <begin position="320"/>
        <end position="341"/>
    </location>
</feature>
<comment type="subcellular location">
    <subcellularLocation>
        <location evidence="1">Cell membrane</location>
        <topology evidence="1">Multi-pass membrane protein</topology>
    </subcellularLocation>
</comment>
<dbReference type="PATRIC" id="fig|507626.3.peg.1234"/>
<feature type="transmembrane region" description="Helical" evidence="7">
    <location>
        <begin position="32"/>
        <end position="51"/>
    </location>
</feature>
<evidence type="ECO:0000256" key="1">
    <source>
        <dbReference type="ARBA" id="ARBA00004651"/>
    </source>
</evidence>
<evidence type="ECO:0000313" key="10">
    <source>
        <dbReference type="Proteomes" id="UP000063387"/>
    </source>
</evidence>
<comment type="similarity">
    <text evidence="2">Belongs to the DedA family.</text>
</comment>
<feature type="transmembrane region" description="Helical" evidence="7">
    <location>
        <begin position="6"/>
        <end position="27"/>
    </location>
</feature>
<feature type="transmembrane region" description="Helical" evidence="7">
    <location>
        <begin position="239"/>
        <end position="260"/>
    </location>
</feature>
<dbReference type="InterPro" id="IPR032818">
    <property type="entry name" value="DedA-like"/>
</dbReference>
<evidence type="ECO:0000256" key="5">
    <source>
        <dbReference type="ARBA" id="ARBA00022989"/>
    </source>
</evidence>
<feature type="transmembrane region" description="Helical" evidence="7">
    <location>
        <begin position="140"/>
        <end position="164"/>
    </location>
</feature>
<dbReference type="SMART" id="SM00014">
    <property type="entry name" value="acidPPc"/>
    <property type="match status" value="1"/>
</dbReference>
<feature type="transmembrane region" description="Helical" evidence="7">
    <location>
        <begin position="297"/>
        <end position="313"/>
    </location>
</feature>
<protein>
    <submittedName>
        <fullName evidence="9">Inner membrane protein YabI</fullName>
    </submittedName>
</protein>
<gene>
    <name evidence="9" type="primary">yabI</name>
    <name evidence="9" type="ORF">LOKO_01250</name>
</gene>
<dbReference type="CDD" id="cd03392">
    <property type="entry name" value="PAP2_like_2"/>
    <property type="match status" value="1"/>
</dbReference>
<name>A0A0X8HCV8_9GAMM</name>
<evidence type="ECO:0000256" key="6">
    <source>
        <dbReference type="ARBA" id="ARBA00023136"/>
    </source>
</evidence>
<feature type="transmembrane region" description="Helical" evidence="7">
    <location>
        <begin position="176"/>
        <end position="198"/>
    </location>
</feature>
<dbReference type="Pfam" id="PF01569">
    <property type="entry name" value="PAP2"/>
    <property type="match status" value="1"/>
</dbReference>
<dbReference type="PANTHER" id="PTHR30353">
    <property type="entry name" value="INNER MEMBRANE PROTEIN DEDA-RELATED"/>
    <property type="match status" value="1"/>
</dbReference>
<feature type="transmembrane region" description="Helical" evidence="7">
    <location>
        <begin position="445"/>
        <end position="463"/>
    </location>
</feature>
<feature type="domain" description="Phosphatidic acid phosphatase type 2/haloperoxidase" evidence="8">
    <location>
        <begin position="319"/>
        <end position="430"/>
    </location>
</feature>
<dbReference type="InterPro" id="IPR036938">
    <property type="entry name" value="PAP2/HPO_sf"/>
</dbReference>
<keyword evidence="4 7" id="KW-0812">Transmembrane</keyword>
<evidence type="ECO:0000313" key="9">
    <source>
        <dbReference type="EMBL" id="AMD00318.1"/>
    </source>
</evidence>
<proteinExistence type="inferred from homology"/>
<keyword evidence="3" id="KW-1003">Cell membrane</keyword>
<dbReference type="Proteomes" id="UP000063387">
    <property type="component" value="Chromosome"/>
</dbReference>
<dbReference type="InterPro" id="IPR000326">
    <property type="entry name" value="PAP2/HPO"/>
</dbReference>